<protein>
    <submittedName>
        <fullName evidence="1">TIGR03067 domain-containing protein</fullName>
    </submittedName>
</protein>
<name>A0ABV7R013_9RHOB</name>
<evidence type="ECO:0000313" key="2">
    <source>
        <dbReference type="Proteomes" id="UP001595721"/>
    </source>
</evidence>
<dbReference type="NCBIfam" id="TIGR03067">
    <property type="entry name" value="Planc_TIGR03067"/>
    <property type="match status" value="1"/>
</dbReference>
<proteinExistence type="predicted"/>
<dbReference type="RefSeq" id="WP_377741900.1">
    <property type="nucleotide sequence ID" value="NZ_JBHRXJ010000001.1"/>
</dbReference>
<gene>
    <name evidence="1" type="ORF">ACFOMH_00435</name>
</gene>
<sequence length="127" mass="13701">MTTDIDRLQGRWSQVAFEENGITDAPDSHGAPMAVLTLSGHSFHVGIPGQDRLVQGSFAIDASRDPKRIDWVDAIGDDAGRIIPAIYHLDGGRFRFAAADPGMPKPKDFAGGPGITIRAFVRLMPMT</sequence>
<reference evidence="2" key="1">
    <citation type="journal article" date="2019" name="Int. J. Syst. Evol. Microbiol.">
        <title>The Global Catalogue of Microorganisms (GCM) 10K type strain sequencing project: providing services to taxonomists for standard genome sequencing and annotation.</title>
        <authorList>
            <consortium name="The Broad Institute Genomics Platform"/>
            <consortium name="The Broad Institute Genome Sequencing Center for Infectious Disease"/>
            <person name="Wu L."/>
            <person name="Ma J."/>
        </authorList>
    </citation>
    <scope>NUCLEOTIDE SEQUENCE [LARGE SCALE GENOMIC DNA]</scope>
    <source>
        <strain evidence="2">KCTC 42899</strain>
    </source>
</reference>
<organism evidence="1 2">
    <name type="scientific">Paracoccus mangrovi</name>
    <dbReference type="NCBI Taxonomy" id="1715645"/>
    <lineage>
        <taxon>Bacteria</taxon>
        <taxon>Pseudomonadati</taxon>
        <taxon>Pseudomonadota</taxon>
        <taxon>Alphaproteobacteria</taxon>
        <taxon>Rhodobacterales</taxon>
        <taxon>Paracoccaceae</taxon>
        <taxon>Paracoccus</taxon>
    </lineage>
</organism>
<accession>A0ABV7R013</accession>
<dbReference type="Proteomes" id="UP001595721">
    <property type="component" value="Unassembled WGS sequence"/>
</dbReference>
<dbReference type="EMBL" id="JBHRXJ010000001">
    <property type="protein sequence ID" value="MFC3526619.1"/>
    <property type="molecule type" value="Genomic_DNA"/>
</dbReference>
<comment type="caution">
    <text evidence="1">The sequence shown here is derived from an EMBL/GenBank/DDBJ whole genome shotgun (WGS) entry which is preliminary data.</text>
</comment>
<dbReference type="InterPro" id="IPR017504">
    <property type="entry name" value="CHP03067_Planctomycetes"/>
</dbReference>
<evidence type="ECO:0000313" key="1">
    <source>
        <dbReference type="EMBL" id="MFC3526619.1"/>
    </source>
</evidence>
<keyword evidence="2" id="KW-1185">Reference proteome</keyword>